<dbReference type="PROSITE" id="PS00108">
    <property type="entry name" value="PROTEIN_KINASE_ST"/>
    <property type="match status" value="1"/>
</dbReference>
<evidence type="ECO:0000256" key="2">
    <source>
        <dbReference type="ARBA" id="ARBA00006692"/>
    </source>
</evidence>
<comment type="cofactor">
    <cofactor evidence="1">
        <name>Mg(2+)</name>
        <dbReference type="ChEBI" id="CHEBI:18420"/>
    </cofactor>
</comment>
<comment type="similarity">
    <text evidence="2">Belongs to the protein kinase superfamily. CAMK Ser/Thr protein kinase family.</text>
</comment>
<dbReference type="PANTHER" id="PTHR24349">
    <property type="entry name" value="SERINE/THREONINE-PROTEIN KINASE"/>
    <property type="match status" value="1"/>
</dbReference>
<keyword evidence="5" id="KW-0808">Transferase</keyword>
<evidence type="ECO:0000256" key="10">
    <source>
        <dbReference type="ARBA" id="ARBA00022842"/>
    </source>
</evidence>
<feature type="region of interest" description="Disordered" evidence="15">
    <location>
        <begin position="1"/>
        <end position="29"/>
    </location>
</feature>
<dbReference type="FunFam" id="1.10.510.10:FF:000119">
    <property type="entry name" value="Putative map kinase-interacting serine/threonine-protein kinase 1"/>
    <property type="match status" value="1"/>
</dbReference>
<evidence type="ECO:0000256" key="11">
    <source>
        <dbReference type="ARBA" id="ARBA00022845"/>
    </source>
</evidence>
<evidence type="ECO:0000256" key="15">
    <source>
        <dbReference type="SAM" id="MobiDB-lite"/>
    </source>
</evidence>
<keyword evidence="4" id="KW-0723">Serine/threonine-protein kinase</keyword>
<feature type="compositionally biased region" description="Polar residues" evidence="15">
    <location>
        <begin position="1"/>
        <end position="12"/>
    </location>
</feature>
<accession>A0A194PXH5</accession>
<evidence type="ECO:0000256" key="12">
    <source>
        <dbReference type="ARBA" id="ARBA00047899"/>
    </source>
</evidence>
<dbReference type="InterPro" id="IPR011009">
    <property type="entry name" value="Kinase-like_dom_sf"/>
</dbReference>
<dbReference type="InterPro" id="IPR008271">
    <property type="entry name" value="Ser/Thr_kinase_AS"/>
</dbReference>
<comment type="catalytic activity">
    <reaction evidence="12">
        <text>L-threonyl-[protein] + ATP = O-phospho-L-threonyl-[protein] + ADP + H(+)</text>
        <dbReference type="Rhea" id="RHEA:46608"/>
        <dbReference type="Rhea" id="RHEA-COMP:11060"/>
        <dbReference type="Rhea" id="RHEA-COMP:11605"/>
        <dbReference type="ChEBI" id="CHEBI:15378"/>
        <dbReference type="ChEBI" id="CHEBI:30013"/>
        <dbReference type="ChEBI" id="CHEBI:30616"/>
        <dbReference type="ChEBI" id="CHEBI:61977"/>
        <dbReference type="ChEBI" id="CHEBI:456216"/>
        <dbReference type="EC" id="2.7.11.1"/>
    </reaction>
</comment>
<dbReference type="Pfam" id="PF00069">
    <property type="entry name" value="Pkinase"/>
    <property type="match status" value="1"/>
</dbReference>
<dbReference type="SUPFAM" id="SSF56112">
    <property type="entry name" value="Protein kinase-like (PK-like)"/>
    <property type="match status" value="1"/>
</dbReference>
<comment type="catalytic activity">
    <reaction evidence="13">
        <text>L-seryl-[protein] + ATP = O-phospho-L-seryl-[protein] + ADP + H(+)</text>
        <dbReference type="Rhea" id="RHEA:17989"/>
        <dbReference type="Rhea" id="RHEA-COMP:9863"/>
        <dbReference type="Rhea" id="RHEA-COMP:11604"/>
        <dbReference type="ChEBI" id="CHEBI:15378"/>
        <dbReference type="ChEBI" id="CHEBI:29999"/>
        <dbReference type="ChEBI" id="CHEBI:30616"/>
        <dbReference type="ChEBI" id="CHEBI:83421"/>
        <dbReference type="ChEBI" id="CHEBI:456216"/>
        <dbReference type="EC" id="2.7.11.1"/>
    </reaction>
</comment>
<dbReference type="PROSITE" id="PS50011">
    <property type="entry name" value="PROTEIN_KINASE_DOM"/>
    <property type="match status" value="1"/>
</dbReference>
<keyword evidence="7 14" id="KW-0547">Nucleotide-binding</keyword>
<evidence type="ECO:0000259" key="16">
    <source>
        <dbReference type="PROSITE" id="PS50011"/>
    </source>
</evidence>
<organism evidence="17 18">
    <name type="scientific">Papilio xuthus</name>
    <name type="common">Asian swallowtail butterfly</name>
    <dbReference type="NCBI Taxonomy" id="66420"/>
    <lineage>
        <taxon>Eukaryota</taxon>
        <taxon>Metazoa</taxon>
        <taxon>Ecdysozoa</taxon>
        <taxon>Arthropoda</taxon>
        <taxon>Hexapoda</taxon>
        <taxon>Insecta</taxon>
        <taxon>Pterygota</taxon>
        <taxon>Neoptera</taxon>
        <taxon>Endopterygota</taxon>
        <taxon>Lepidoptera</taxon>
        <taxon>Glossata</taxon>
        <taxon>Ditrysia</taxon>
        <taxon>Papilionoidea</taxon>
        <taxon>Papilionidae</taxon>
        <taxon>Papilioninae</taxon>
        <taxon>Papilio</taxon>
    </lineage>
</organism>
<dbReference type="FunFam" id="3.30.200.20:FF:000093">
    <property type="entry name" value="Putative map kinase-interacting serine/threonine-protein kinase 1"/>
    <property type="match status" value="1"/>
</dbReference>
<dbReference type="PROSITE" id="PS00107">
    <property type="entry name" value="PROTEIN_KINASE_ATP"/>
    <property type="match status" value="1"/>
</dbReference>
<evidence type="ECO:0000256" key="14">
    <source>
        <dbReference type="PROSITE-ProRule" id="PRU10141"/>
    </source>
</evidence>
<dbReference type="GO" id="GO:0004674">
    <property type="term" value="F:protein serine/threonine kinase activity"/>
    <property type="evidence" value="ECO:0007669"/>
    <property type="project" value="UniProtKB-KW"/>
</dbReference>
<dbReference type="EMBL" id="KQ459586">
    <property type="protein sequence ID" value="KPI98027.1"/>
    <property type="molecule type" value="Genomic_DNA"/>
</dbReference>
<keyword evidence="6" id="KW-0479">Metal-binding</keyword>
<keyword evidence="8 17" id="KW-0418">Kinase</keyword>
<proteinExistence type="inferred from homology"/>
<evidence type="ECO:0000313" key="17">
    <source>
        <dbReference type="EMBL" id="KPI98027.1"/>
    </source>
</evidence>
<feature type="region of interest" description="Disordered" evidence="15">
    <location>
        <begin position="48"/>
        <end position="101"/>
    </location>
</feature>
<evidence type="ECO:0000256" key="8">
    <source>
        <dbReference type="ARBA" id="ARBA00022777"/>
    </source>
</evidence>
<evidence type="ECO:0000256" key="9">
    <source>
        <dbReference type="ARBA" id="ARBA00022840"/>
    </source>
</evidence>
<reference evidence="17 18" key="1">
    <citation type="journal article" date="2015" name="Nat. Commun.">
        <title>Outbred genome sequencing and CRISPR/Cas9 gene editing in butterflies.</title>
        <authorList>
            <person name="Li X."/>
            <person name="Fan D."/>
            <person name="Zhang W."/>
            <person name="Liu G."/>
            <person name="Zhang L."/>
            <person name="Zhao L."/>
            <person name="Fang X."/>
            <person name="Chen L."/>
            <person name="Dong Y."/>
            <person name="Chen Y."/>
            <person name="Ding Y."/>
            <person name="Zhao R."/>
            <person name="Feng M."/>
            <person name="Zhu Y."/>
            <person name="Feng Y."/>
            <person name="Jiang X."/>
            <person name="Zhu D."/>
            <person name="Xiang H."/>
            <person name="Feng X."/>
            <person name="Li S."/>
            <person name="Wang J."/>
            <person name="Zhang G."/>
            <person name="Kronforst M.R."/>
            <person name="Wang W."/>
        </authorList>
    </citation>
    <scope>NUCLEOTIDE SEQUENCE [LARGE SCALE GENOMIC DNA]</scope>
    <source>
        <strain evidence="17">Ya'a_city_454_Px</strain>
        <tissue evidence="17">Whole body</tissue>
    </source>
</reference>
<keyword evidence="10" id="KW-0460">Magnesium</keyword>
<dbReference type="GO" id="GO:0006417">
    <property type="term" value="P:regulation of translation"/>
    <property type="evidence" value="ECO:0007669"/>
    <property type="project" value="UniProtKB-KW"/>
</dbReference>
<name>A0A194PXH5_PAPXU</name>
<evidence type="ECO:0000256" key="13">
    <source>
        <dbReference type="ARBA" id="ARBA00048679"/>
    </source>
</evidence>
<dbReference type="GO" id="GO:0005524">
    <property type="term" value="F:ATP binding"/>
    <property type="evidence" value="ECO:0007669"/>
    <property type="project" value="UniProtKB-UniRule"/>
</dbReference>
<evidence type="ECO:0000256" key="7">
    <source>
        <dbReference type="ARBA" id="ARBA00022741"/>
    </source>
</evidence>
<dbReference type="Gene3D" id="1.10.510.10">
    <property type="entry name" value="Transferase(Phosphotransferase) domain 1"/>
    <property type="match status" value="1"/>
</dbReference>
<evidence type="ECO:0000313" key="18">
    <source>
        <dbReference type="Proteomes" id="UP000053268"/>
    </source>
</evidence>
<keyword evidence="11" id="KW-0810">Translation regulation</keyword>
<evidence type="ECO:0000256" key="4">
    <source>
        <dbReference type="ARBA" id="ARBA00022527"/>
    </source>
</evidence>
<dbReference type="GO" id="GO:0046872">
    <property type="term" value="F:metal ion binding"/>
    <property type="evidence" value="ECO:0007669"/>
    <property type="project" value="UniProtKB-KW"/>
</dbReference>
<evidence type="ECO:0000256" key="5">
    <source>
        <dbReference type="ARBA" id="ARBA00022679"/>
    </source>
</evidence>
<dbReference type="InterPro" id="IPR000719">
    <property type="entry name" value="Prot_kinase_dom"/>
</dbReference>
<dbReference type="SMART" id="SM00220">
    <property type="entry name" value="S_TKc"/>
    <property type="match status" value="1"/>
</dbReference>
<dbReference type="AlphaFoldDB" id="A0A194PXH5"/>
<dbReference type="InterPro" id="IPR050205">
    <property type="entry name" value="CDPK_Ser/Thr_kinases"/>
</dbReference>
<dbReference type="InterPro" id="IPR017441">
    <property type="entry name" value="Protein_kinase_ATP_BS"/>
</dbReference>
<feature type="domain" description="Protein kinase" evidence="16">
    <location>
        <begin position="117"/>
        <end position="403"/>
    </location>
</feature>
<dbReference type="STRING" id="66420.A0A194PXH5"/>
<feature type="compositionally biased region" description="Basic and acidic residues" evidence="15">
    <location>
        <begin position="85"/>
        <end position="94"/>
    </location>
</feature>
<sequence>MRGRETTTTQSPKGKRGMKGAGQNASHRCSEPAAAALFVSWISEHRTGGRVGRCSSQSGSERDSDGGTGARAEPSAPMAIADSEELQRRKEEARRKRRRKKRSGSSVVTSCFQDLYKLTGEVLGEGAYASVQTCVNIYTGREFAVKIIDKVPGHARARVFREVETFHYCQGHPNIIQLIEFFEDTDKFYLVFEKINGGQLLSRIQEHHYFSEPQAAEIVREIANALHFLHGKGVAHRDLKPENILCVHRDRLCPVKICDFDLGSGISFTSSLASPLATPQLMTPVGSAEFMAPEVVSLFAGSAATHYDKRCDLWSLGVIAYILLCGYPPFRADCGNDCGWERGENCRACQELLFTTIQEGRYSFPEEEWANISWEAKELIGQLLVREASHRLSAERVLQHPWLRRAGPADSRAAPPLNTPRNMQRNMSARNLSNFAESAMAVNRVIQQHFSMNYSYMERPAGALRSSKSCHPSPDIFEDELERAGVALQRCMDECCPPLGLSPPTESQLLRRRLQQPTDKSVQVH</sequence>
<keyword evidence="18" id="KW-1185">Reference proteome</keyword>
<evidence type="ECO:0000256" key="1">
    <source>
        <dbReference type="ARBA" id="ARBA00001946"/>
    </source>
</evidence>
<gene>
    <name evidence="17" type="ORF">RR46_11148</name>
</gene>
<feature type="binding site" evidence="14">
    <location>
        <position position="146"/>
    </location>
    <ligand>
        <name>ATP</name>
        <dbReference type="ChEBI" id="CHEBI:30616"/>
    </ligand>
</feature>
<keyword evidence="9 14" id="KW-0067">ATP-binding</keyword>
<evidence type="ECO:0000256" key="3">
    <source>
        <dbReference type="ARBA" id="ARBA00012513"/>
    </source>
</evidence>
<dbReference type="EC" id="2.7.11.1" evidence="3"/>
<dbReference type="Proteomes" id="UP000053268">
    <property type="component" value="Unassembled WGS sequence"/>
</dbReference>
<protein>
    <recommendedName>
        <fullName evidence="3">non-specific serine/threonine protein kinase</fullName>
        <ecNumber evidence="3">2.7.11.1</ecNumber>
    </recommendedName>
</protein>
<evidence type="ECO:0000256" key="6">
    <source>
        <dbReference type="ARBA" id="ARBA00022723"/>
    </source>
</evidence>
<dbReference type="Gene3D" id="3.30.200.20">
    <property type="entry name" value="Phosphorylase Kinase, domain 1"/>
    <property type="match status" value="1"/>
</dbReference>